<name>A0A5B7GFN2_PORTR</name>
<evidence type="ECO:0008006" key="4">
    <source>
        <dbReference type="Google" id="ProtNLM"/>
    </source>
</evidence>
<gene>
    <name evidence="2" type="ORF">E2C01_052852</name>
</gene>
<dbReference type="Proteomes" id="UP000324222">
    <property type="component" value="Unassembled WGS sequence"/>
</dbReference>
<accession>A0A5B7GFN2</accession>
<evidence type="ECO:0000313" key="3">
    <source>
        <dbReference type="Proteomes" id="UP000324222"/>
    </source>
</evidence>
<dbReference type="EMBL" id="VSRR010016035">
    <property type="protein sequence ID" value="MPC58841.1"/>
    <property type="molecule type" value="Genomic_DNA"/>
</dbReference>
<sequence>MSFQLVFRIMASWWERAACGTASGGEVVVVQRGAATLGLCGERQRHPDSLGHTLAKSLPAAQHTTLNTHTFLLLITNTSHYLPARLSSTITITITSGTLHRSFSGRCGVSDRWGTRVGVDPLALFT</sequence>
<evidence type="ECO:0000256" key="1">
    <source>
        <dbReference type="SAM" id="SignalP"/>
    </source>
</evidence>
<evidence type="ECO:0000313" key="2">
    <source>
        <dbReference type="EMBL" id="MPC58841.1"/>
    </source>
</evidence>
<feature type="chain" id="PRO_5022926360" description="Secreted protein" evidence="1">
    <location>
        <begin position="20"/>
        <end position="126"/>
    </location>
</feature>
<dbReference type="AlphaFoldDB" id="A0A5B7GFN2"/>
<feature type="signal peptide" evidence="1">
    <location>
        <begin position="1"/>
        <end position="19"/>
    </location>
</feature>
<reference evidence="2 3" key="1">
    <citation type="submission" date="2019-05" db="EMBL/GenBank/DDBJ databases">
        <title>Another draft genome of Portunus trituberculatus and its Hox gene families provides insights of decapod evolution.</title>
        <authorList>
            <person name="Jeong J.-H."/>
            <person name="Song I."/>
            <person name="Kim S."/>
            <person name="Choi T."/>
            <person name="Kim D."/>
            <person name="Ryu S."/>
            <person name="Kim W."/>
        </authorList>
    </citation>
    <scope>NUCLEOTIDE SEQUENCE [LARGE SCALE GENOMIC DNA]</scope>
    <source>
        <tissue evidence="2">Muscle</tissue>
    </source>
</reference>
<keyword evidence="3" id="KW-1185">Reference proteome</keyword>
<keyword evidence="1" id="KW-0732">Signal</keyword>
<comment type="caution">
    <text evidence="2">The sequence shown here is derived from an EMBL/GenBank/DDBJ whole genome shotgun (WGS) entry which is preliminary data.</text>
</comment>
<protein>
    <recommendedName>
        <fullName evidence="4">Secreted protein</fullName>
    </recommendedName>
</protein>
<organism evidence="2 3">
    <name type="scientific">Portunus trituberculatus</name>
    <name type="common">Swimming crab</name>
    <name type="synonym">Neptunus trituberculatus</name>
    <dbReference type="NCBI Taxonomy" id="210409"/>
    <lineage>
        <taxon>Eukaryota</taxon>
        <taxon>Metazoa</taxon>
        <taxon>Ecdysozoa</taxon>
        <taxon>Arthropoda</taxon>
        <taxon>Crustacea</taxon>
        <taxon>Multicrustacea</taxon>
        <taxon>Malacostraca</taxon>
        <taxon>Eumalacostraca</taxon>
        <taxon>Eucarida</taxon>
        <taxon>Decapoda</taxon>
        <taxon>Pleocyemata</taxon>
        <taxon>Brachyura</taxon>
        <taxon>Eubrachyura</taxon>
        <taxon>Portunoidea</taxon>
        <taxon>Portunidae</taxon>
        <taxon>Portuninae</taxon>
        <taxon>Portunus</taxon>
    </lineage>
</organism>
<proteinExistence type="predicted"/>